<dbReference type="EMBL" id="PSYR01000002">
    <property type="protein sequence ID" value="RCN56447.1"/>
    <property type="molecule type" value="Genomic_DNA"/>
</dbReference>
<dbReference type="SUPFAM" id="SSF103247">
    <property type="entry name" value="TT1751-like"/>
    <property type="match status" value="1"/>
</dbReference>
<evidence type="ECO:0000313" key="2">
    <source>
        <dbReference type="EMBL" id="RCN56447.1"/>
    </source>
</evidence>
<feature type="chain" id="PRO_5016587232" description="DUF302 domain-containing protein" evidence="1">
    <location>
        <begin position="36"/>
        <end position="176"/>
    </location>
</feature>
<gene>
    <name evidence="2" type="ORF">C4900_11585</name>
</gene>
<dbReference type="InterPro" id="IPR005180">
    <property type="entry name" value="DUF302"/>
</dbReference>
<dbReference type="Proteomes" id="UP000253250">
    <property type="component" value="Unassembled WGS sequence"/>
</dbReference>
<keyword evidence="1" id="KW-0732">Signal</keyword>
<accession>A0A368HHB0</accession>
<dbReference type="Gene3D" id="3.30.310.70">
    <property type="entry name" value="TT1751-like domain"/>
    <property type="match status" value="1"/>
</dbReference>
<dbReference type="OrthoDB" id="5783872at2"/>
<keyword evidence="3" id="KW-1185">Reference proteome</keyword>
<proteinExistence type="predicted"/>
<organism evidence="2 3">
    <name type="scientific">Acidiferrobacter thiooxydans</name>
    <dbReference type="NCBI Taxonomy" id="163359"/>
    <lineage>
        <taxon>Bacteria</taxon>
        <taxon>Pseudomonadati</taxon>
        <taxon>Pseudomonadota</taxon>
        <taxon>Gammaproteobacteria</taxon>
        <taxon>Acidiferrobacterales</taxon>
        <taxon>Acidiferrobacteraceae</taxon>
        <taxon>Acidiferrobacter</taxon>
    </lineage>
</organism>
<feature type="signal peptide" evidence="1">
    <location>
        <begin position="1"/>
        <end position="35"/>
    </location>
</feature>
<dbReference type="InterPro" id="IPR035923">
    <property type="entry name" value="TT1751-like_sf"/>
</dbReference>
<evidence type="ECO:0008006" key="4">
    <source>
        <dbReference type="Google" id="ProtNLM"/>
    </source>
</evidence>
<comment type="caution">
    <text evidence="2">The sequence shown here is derived from an EMBL/GenBank/DDBJ whole genome shotgun (WGS) entry which is preliminary data.</text>
</comment>
<name>A0A368HHB0_9GAMM</name>
<protein>
    <recommendedName>
        <fullName evidence="4">DUF302 domain-containing protein</fullName>
    </recommendedName>
</protein>
<dbReference type="RefSeq" id="WP_114283133.1">
    <property type="nucleotide sequence ID" value="NZ_PSYR01000002.1"/>
</dbReference>
<dbReference type="AlphaFoldDB" id="A0A368HHB0"/>
<evidence type="ECO:0000256" key="1">
    <source>
        <dbReference type="SAM" id="SignalP"/>
    </source>
</evidence>
<reference evidence="2 3" key="1">
    <citation type="submission" date="2018-02" db="EMBL/GenBank/DDBJ databases">
        <title>Insights into the biology of acidophilic members of the Acidiferrobacteraceae family derived from comparative genomic analyses.</title>
        <authorList>
            <person name="Issotta F."/>
            <person name="Thyssen C."/>
            <person name="Mena C."/>
            <person name="Moya A."/>
            <person name="Bellenberg S."/>
            <person name="Sproer C."/>
            <person name="Covarrubias P.C."/>
            <person name="Sand W."/>
            <person name="Quatrini R."/>
            <person name="Vera M."/>
        </authorList>
    </citation>
    <scope>NUCLEOTIDE SEQUENCE [LARGE SCALE GENOMIC DNA]</scope>
    <source>
        <strain evidence="3">m-1</strain>
    </source>
</reference>
<sequence length="176" mass="18835">MPDRVTSSKRHHAIPRLRALLIGLLLTTAAFSAQAAMGYPGTHTDTTRYRYPVLLQRLIAAVKAHHMVVVAQASASHGAAARGIKIPGNAVVMVFRNDFAVTMLKDSVAAGIEAPLRIYVTANRHGTADLTYRTPSAVFAPYHNPALNRLARTLDPIFAAIVRQAAGPGAKPSHLS</sequence>
<evidence type="ECO:0000313" key="3">
    <source>
        <dbReference type="Proteomes" id="UP000253250"/>
    </source>
</evidence>
<dbReference type="CDD" id="cd14797">
    <property type="entry name" value="DUF302"/>
    <property type="match status" value="1"/>
</dbReference>